<keyword evidence="4" id="KW-1185">Reference proteome</keyword>
<keyword evidence="1" id="KW-0732">Signal</keyword>
<proteinExistence type="predicted"/>
<dbReference type="Proteomes" id="UP000549617">
    <property type="component" value="Unassembled WGS sequence"/>
</dbReference>
<evidence type="ECO:0000256" key="1">
    <source>
        <dbReference type="SAM" id="SignalP"/>
    </source>
</evidence>
<dbReference type="AlphaFoldDB" id="A0A7W9EDU6"/>
<dbReference type="InterPro" id="IPR013424">
    <property type="entry name" value="Ice-binding_C"/>
</dbReference>
<comment type="caution">
    <text evidence="3">The sequence shown here is derived from an EMBL/GenBank/DDBJ whole genome shotgun (WGS) entry which is preliminary data.</text>
</comment>
<feature type="domain" description="Ice-binding protein C-terminal" evidence="2">
    <location>
        <begin position="188"/>
        <end position="212"/>
    </location>
</feature>
<dbReference type="NCBIfam" id="TIGR02595">
    <property type="entry name" value="PEP_CTERM"/>
    <property type="match status" value="1"/>
</dbReference>
<gene>
    <name evidence="3" type="ORF">FHS49_001495</name>
</gene>
<sequence>MKILKLAAAAALATVSATGHAAVTLTVEAAGVQNTTTAYTGGVATFNTLNGYNENVAVALGGNTATFSRLNASTANVYGGANGSNFITVANDTVIGLSTAVNYFGLWASALDGGNAVEFFSNGASLGSFNLTAFALDSAYAGNPNGGGNAGEKYAFFNFNSDTKFDQVKLIQNGGGGFEVDNVTLGNAVPEPATWAMMLIGFGVVGYAMRRKVSVKTSFA</sequence>
<organism evidence="3 4">
    <name type="scientific">Sphingobium boeckii</name>
    <dbReference type="NCBI Taxonomy" id="1082345"/>
    <lineage>
        <taxon>Bacteria</taxon>
        <taxon>Pseudomonadati</taxon>
        <taxon>Pseudomonadota</taxon>
        <taxon>Alphaproteobacteria</taxon>
        <taxon>Sphingomonadales</taxon>
        <taxon>Sphingomonadaceae</taxon>
        <taxon>Sphingobium</taxon>
    </lineage>
</organism>
<feature type="chain" id="PRO_5030730846" description="Ice-binding protein C-terminal domain-containing protein" evidence="1">
    <location>
        <begin position="22"/>
        <end position="220"/>
    </location>
</feature>
<evidence type="ECO:0000259" key="2">
    <source>
        <dbReference type="Pfam" id="PF07589"/>
    </source>
</evidence>
<feature type="signal peptide" evidence="1">
    <location>
        <begin position="1"/>
        <end position="21"/>
    </location>
</feature>
<accession>A0A7W9EDU6</accession>
<protein>
    <recommendedName>
        <fullName evidence="2">Ice-binding protein C-terminal domain-containing protein</fullName>
    </recommendedName>
</protein>
<reference evidence="3 4" key="1">
    <citation type="submission" date="2020-08" db="EMBL/GenBank/DDBJ databases">
        <title>Genomic Encyclopedia of Type Strains, Phase IV (KMG-IV): sequencing the most valuable type-strain genomes for metagenomic binning, comparative biology and taxonomic classification.</title>
        <authorList>
            <person name="Goeker M."/>
        </authorList>
    </citation>
    <scope>NUCLEOTIDE SEQUENCE [LARGE SCALE GENOMIC DNA]</scope>
    <source>
        <strain evidence="3 4">DSM 25079</strain>
    </source>
</reference>
<dbReference type="RefSeq" id="WP_184016852.1">
    <property type="nucleotide sequence ID" value="NZ_JACIJC010000002.1"/>
</dbReference>
<name>A0A7W9EDU6_9SPHN</name>
<evidence type="ECO:0000313" key="3">
    <source>
        <dbReference type="EMBL" id="MBB5685487.1"/>
    </source>
</evidence>
<dbReference type="NCBIfam" id="NF035944">
    <property type="entry name" value="PEPxxWA-CTERM"/>
    <property type="match status" value="1"/>
</dbReference>
<evidence type="ECO:0000313" key="4">
    <source>
        <dbReference type="Proteomes" id="UP000549617"/>
    </source>
</evidence>
<dbReference type="Pfam" id="PF07589">
    <property type="entry name" value="PEP-CTERM"/>
    <property type="match status" value="1"/>
</dbReference>
<dbReference type="EMBL" id="JACIJC010000002">
    <property type="protein sequence ID" value="MBB5685487.1"/>
    <property type="molecule type" value="Genomic_DNA"/>
</dbReference>